<evidence type="ECO:0000313" key="2">
    <source>
        <dbReference type="Proteomes" id="UP000244005"/>
    </source>
</evidence>
<sequence length="67" mass="7746">MLLTSATESTHVRPMLRAMADRDCWQSVSPSVARFLYSHRFHHSPLPKCSSPGLKILRHLLQQLFEE</sequence>
<accession>A0A2R6XUA0</accession>
<reference evidence="2" key="1">
    <citation type="journal article" date="2017" name="Cell">
        <title>Insights into land plant evolution garnered from the Marchantia polymorpha genome.</title>
        <authorList>
            <person name="Bowman J.L."/>
            <person name="Kohchi T."/>
            <person name="Yamato K.T."/>
            <person name="Jenkins J."/>
            <person name="Shu S."/>
            <person name="Ishizaki K."/>
            <person name="Yamaoka S."/>
            <person name="Nishihama R."/>
            <person name="Nakamura Y."/>
            <person name="Berger F."/>
            <person name="Adam C."/>
            <person name="Aki S.S."/>
            <person name="Althoff F."/>
            <person name="Araki T."/>
            <person name="Arteaga-Vazquez M.A."/>
            <person name="Balasubrmanian S."/>
            <person name="Barry K."/>
            <person name="Bauer D."/>
            <person name="Boehm C.R."/>
            <person name="Briginshaw L."/>
            <person name="Caballero-Perez J."/>
            <person name="Catarino B."/>
            <person name="Chen F."/>
            <person name="Chiyoda S."/>
            <person name="Chovatia M."/>
            <person name="Davies K.M."/>
            <person name="Delmans M."/>
            <person name="Demura T."/>
            <person name="Dierschke T."/>
            <person name="Dolan L."/>
            <person name="Dorantes-Acosta A.E."/>
            <person name="Eklund D.M."/>
            <person name="Florent S.N."/>
            <person name="Flores-Sandoval E."/>
            <person name="Fujiyama A."/>
            <person name="Fukuzawa H."/>
            <person name="Galik B."/>
            <person name="Grimanelli D."/>
            <person name="Grimwood J."/>
            <person name="Grossniklaus U."/>
            <person name="Hamada T."/>
            <person name="Haseloff J."/>
            <person name="Hetherington A.J."/>
            <person name="Higo A."/>
            <person name="Hirakawa Y."/>
            <person name="Hundley H.N."/>
            <person name="Ikeda Y."/>
            <person name="Inoue K."/>
            <person name="Inoue S.I."/>
            <person name="Ishida S."/>
            <person name="Jia Q."/>
            <person name="Kakita M."/>
            <person name="Kanazawa T."/>
            <person name="Kawai Y."/>
            <person name="Kawashima T."/>
            <person name="Kennedy M."/>
            <person name="Kinose K."/>
            <person name="Kinoshita T."/>
            <person name="Kohara Y."/>
            <person name="Koide E."/>
            <person name="Komatsu K."/>
            <person name="Kopischke S."/>
            <person name="Kubo M."/>
            <person name="Kyozuka J."/>
            <person name="Lagercrantz U."/>
            <person name="Lin S.S."/>
            <person name="Lindquist E."/>
            <person name="Lipzen A.M."/>
            <person name="Lu C.W."/>
            <person name="De Luna E."/>
            <person name="Martienssen R.A."/>
            <person name="Minamino N."/>
            <person name="Mizutani M."/>
            <person name="Mizutani M."/>
            <person name="Mochizuki N."/>
            <person name="Monte I."/>
            <person name="Mosher R."/>
            <person name="Nagasaki H."/>
            <person name="Nakagami H."/>
            <person name="Naramoto S."/>
            <person name="Nishitani K."/>
            <person name="Ohtani M."/>
            <person name="Okamoto T."/>
            <person name="Okumura M."/>
            <person name="Phillips J."/>
            <person name="Pollak B."/>
            <person name="Reinders A."/>
            <person name="Rovekamp M."/>
            <person name="Sano R."/>
            <person name="Sawa S."/>
            <person name="Schmid M.W."/>
            <person name="Shirakawa M."/>
            <person name="Solano R."/>
            <person name="Spunde A."/>
            <person name="Suetsugu N."/>
            <person name="Sugano S."/>
            <person name="Sugiyama A."/>
            <person name="Sun R."/>
            <person name="Suzuki Y."/>
            <person name="Takenaka M."/>
            <person name="Takezawa D."/>
            <person name="Tomogane H."/>
            <person name="Tsuzuki M."/>
            <person name="Ueda T."/>
            <person name="Umeda M."/>
            <person name="Ward J.M."/>
            <person name="Watanabe Y."/>
            <person name="Yazaki K."/>
            <person name="Yokoyama R."/>
            <person name="Yoshitake Y."/>
            <person name="Yotsui I."/>
            <person name="Zachgo S."/>
            <person name="Schmutz J."/>
        </authorList>
    </citation>
    <scope>NUCLEOTIDE SEQUENCE [LARGE SCALE GENOMIC DNA]</scope>
    <source>
        <strain evidence="2">Tak-1</strain>
    </source>
</reference>
<organism evidence="1 2">
    <name type="scientific">Marchantia polymorpha</name>
    <name type="common">Common liverwort</name>
    <name type="synonym">Marchantia aquatica</name>
    <dbReference type="NCBI Taxonomy" id="3197"/>
    <lineage>
        <taxon>Eukaryota</taxon>
        <taxon>Viridiplantae</taxon>
        <taxon>Streptophyta</taxon>
        <taxon>Embryophyta</taxon>
        <taxon>Marchantiophyta</taxon>
        <taxon>Marchantiopsida</taxon>
        <taxon>Marchantiidae</taxon>
        <taxon>Marchantiales</taxon>
        <taxon>Marchantiaceae</taxon>
        <taxon>Marchantia</taxon>
    </lineage>
</organism>
<gene>
    <name evidence="1" type="ORF">MARPO_0002s0160</name>
</gene>
<name>A0A2R6XUA0_MARPO</name>
<keyword evidence="2" id="KW-1185">Reference proteome</keyword>
<dbReference type="Proteomes" id="UP000244005">
    <property type="component" value="Unassembled WGS sequence"/>
</dbReference>
<proteinExistence type="predicted"/>
<evidence type="ECO:0000313" key="1">
    <source>
        <dbReference type="EMBL" id="PTQ49688.1"/>
    </source>
</evidence>
<protein>
    <submittedName>
        <fullName evidence="1">Uncharacterized protein</fullName>
    </submittedName>
</protein>
<dbReference type="Gramene" id="Mp1g27180.1">
    <property type="protein sequence ID" value="Mp1g27180.1.cds1"/>
    <property type="gene ID" value="Mp1g27180"/>
</dbReference>
<dbReference type="EMBL" id="KZ772674">
    <property type="protein sequence ID" value="PTQ49688.1"/>
    <property type="molecule type" value="Genomic_DNA"/>
</dbReference>
<dbReference type="AlphaFoldDB" id="A0A2R6XUA0"/>